<proteinExistence type="predicted"/>
<evidence type="ECO:0000256" key="1">
    <source>
        <dbReference type="SAM" id="Phobius"/>
    </source>
</evidence>
<keyword evidence="3" id="KW-1185">Reference proteome</keyword>
<reference evidence="3" key="1">
    <citation type="journal article" date="2002" name="Science">
        <title>The draft genome of Ciona intestinalis: insights into chordate and vertebrate origins.</title>
        <authorList>
            <person name="Dehal P."/>
            <person name="Satou Y."/>
            <person name="Campbell R.K."/>
            <person name="Chapman J."/>
            <person name="Degnan B."/>
            <person name="De Tomaso A."/>
            <person name="Davidson B."/>
            <person name="Di Gregorio A."/>
            <person name="Gelpke M."/>
            <person name="Goodstein D.M."/>
            <person name="Harafuji N."/>
            <person name="Hastings K.E."/>
            <person name="Ho I."/>
            <person name="Hotta K."/>
            <person name="Huang W."/>
            <person name="Kawashima T."/>
            <person name="Lemaire P."/>
            <person name="Martinez D."/>
            <person name="Meinertzhagen I.A."/>
            <person name="Necula S."/>
            <person name="Nonaka M."/>
            <person name="Putnam N."/>
            <person name="Rash S."/>
            <person name="Saiga H."/>
            <person name="Satake M."/>
            <person name="Terry A."/>
            <person name="Yamada L."/>
            <person name="Wang H.G."/>
            <person name="Awazu S."/>
            <person name="Azumi K."/>
            <person name="Boore J."/>
            <person name="Branno M."/>
            <person name="Chin-Bow S."/>
            <person name="DeSantis R."/>
            <person name="Doyle S."/>
            <person name="Francino P."/>
            <person name="Keys D.N."/>
            <person name="Haga S."/>
            <person name="Hayashi H."/>
            <person name="Hino K."/>
            <person name="Imai K.S."/>
            <person name="Inaba K."/>
            <person name="Kano S."/>
            <person name="Kobayashi K."/>
            <person name="Kobayashi M."/>
            <person name="Lee B.I."/>
            <person name="Makabe K.W."/>
            <person name="Manohar C."/>
            <person name="Matassi G."/>
            <person name="Medina M."/>
            <person name="Mochizuki Y."/>
            <person name="Mount S."/>
            <person name="Morishita T."/>
            <person name="Miura S."/>
            <person name="Nakayama A."/>
            <person name="Nishizaka S."/>
            <person name="Nomoto H."/>
            <person name="Ohta F."/>
            <person name="Oishi K."/>
            <person name="Rigoutsos I."/>
            <person name="Sano M."/>
            <person name="Sasaki A."/>
            <person name="Sasakura Y."/>
            <person name="Shoguchi E."/>
            <person name="Shin-i T."/>
            <person name="Spagnuolo A."/>
            <person name="Stainier D."/>
            <person name="Suzuki M.M."/>
            <person name="Tassy O."/>
            <person name="Takatori N."/>
            <person name="Tokuoka M."/>
            <person name="Yagi K."/>
            <person name="Yoshizaki F."/>
            <person name="Wada S."/>
            <person name="Zhang C."/>
            <person name="Hyatt P.D."/>
            <person name="Larimer F."/>
            <person name="Detter C."/>
            <person name="Doggett N."/>
            <person name="Glavina T."/>
            <person name="Hawkins T."/>
            <person name="Richardson P."/>
            <person name="Lucas S."/>
            <person name="Kohara Y."/>
            <person name="Levine M."/>
            <person name="Satoh N."/>
            <person name="Rokhsar D.S."/>
        </authorList>
    </citation>
    <scope>NUCLEOTIDE SEQUENCE [LARGE SCALE GENOMIC DNA]</scope>
</reference>
<keyword evidence="1" id="KW-1133">Transmembrane helix</keyword>
<dbReference type="EMBL" id="EAAA01002033">
    <property type="status" value="NOT_ANNOTATED_CDS"/>
    <property type="molecule type" value="Genomic_DNA"/>
</dbReference>
<protein>
    <submittedName>
        <fullName evidence="2">Uncharacterized protein</fullName>
    </submittedName>
</protein>
<evidence type="ECO:0000313" key="2">
    <source>
        <dbReference type="Ensembl" id="ENSCINP00000033351.1"/>
    </source>
</evidence>
<reference evidence="2" key="3">
    <citation type="submission" date="2025-08" db="UniProtKB">
        <authorList>
            <consortium name="Ensembl"/>
        </authorList>
    </citation>
    <scope>IDENTIFICATION</scope>
</reference>
<feature type="transmembrane region" description="Helical" evidence="1">
    <location>
        <begin position="49"/>
        <end position="66"/>
    </location>
</feature>
<accession>H2XUL7</accession>
<dbReference type="InParanoid" id="H2XUL7"/>
<keyword evidence="1" id="KW-0812">Transmembrane</keyword>
<dbReference type="Proteomes" id="UP000008144">
    <property type="component" value="Chromosome 4"/>
</dbReference>
<dbReference type="Ensembl" id="ENSCINT00000033475.1">
    <property type="protein sequence ID" value="ENSCINP00000033351.1"/>
    <property type="gene ID" value="ENSCING00000020997.1"/>
</dbReference>
<dbReference type="HOGENOM" id="CLU_2541884_0_0_1"/>
<dbReference type="AlphaFoldDB" id="H2XUL7"/>
<organism evidence="2 3">
    <name type="scientific">Ciona intestinalis</name>
    <name type="common">Transparent sea squirt</name>
    <name type="synonym">Ascidia intestinalis</name>
    <dbReference type="NCBI Taxonomy" id="7719"/>
    <lineage>
        <taxon>Eukaryota</taxon>
        <taxon>Metazoa</taxon>
        <taxon>Chordata</taxon>
        <taxon>Tunicata</taxon>
        <taxon>Ascidiacea</taxon>
        <taxon>Phlebobranchia</taxon>
        <taxon>Cionidae</taxon>
        <taxon>Ciona</taxon>
    </lineage>
</organism>
<reference evidence="2" key="2">
    <citation type="journal article" date="2008" name="Genome Biol.">
        <title>Improved genome assembly and evidence-based global gene model set for the chordate Ciona intestinalis: new insight into intron and operon populations.</title>
        <authorList>
            <person name="Satou Y."/>
            <person name="Mineta K."/>
            <person name="Ogasawara M."/>
            <person name="Sasakura Y."/>
            <person name="Shoguchi E."/>
            <person name="Ueno K."/>
            <person name="Yamada L."/>
            <person name="Matsumoto J."/>
            <person name="Wasserscheid J."/>
            <person name="Dewar K."/>
            <person name="Wiley G.B."/>
            <person name="Macmil S.L."/>
            <person name="Roe B.A."/>
            <person name="Zeller R.W."/>
            <person name="Hastings K.E."/>
            <person name="Lemaire P."/>
            <person name="Lindquist E."/>
            <person name="Endo T."/>
            <person name="Hotta K."/>
            <person name="Inaba K."/>
        </authorList>
    </citation>
    <scope>NUCLEOTIDE SEQUENCE [LARGE SCALE GENOMIC DNA]</scope>
    <source>
        <strain evidence="2">wild type</strain>
    </source>
</reference>
<reference evidence="2" key="4">
    <citation type="submission" date="2025-09" db="UniProtKB">
        <authorList>
            <consortium name="Ensembl"/>
        </authorList>
    </citation>
    <scope>IDENTIFICATION</scope>
</reference>
<keyword evidence="1" id="KW-0472">Membrane</keyword>
<evidence type="ECO:0000313" key="3">
    <source>
        <dbReference type="Proteomes" id="UP000008144"/>
    </source>
</evidence>
<sequence length="83" mass="9771">MFCSATMSLNCANCSFIFLPLWSEQTHSVLIYFKYTGVLAAFKIMHLKTWFFSIFFKVLISLYNIYTKYLNVSPMHICQVNCF</sequence>
<name>H2XUL7_CIOIN</name>